<evidence type="ECO:0000256" key="4">
    <source>
        <dbReference type="ARBA" id="ARBA00022723"/>
    </source>
</evidence>
<dbReference type="GO" id="GO:0005737">
    <property type="term" value="C:cytoplasm"/>
    <property type="evidence" value="ECO:0007669"/>
    <property type="project" value="TreeGrafter"/>
</dbReference>
<proteinExistence type="inferred from homology"/>
<dbReference type="PANTHER" id="PTHR43668:SF4">
    <property type="entry name" value="ALLANTOINASE"/>
    <property type="match status" value="1"/>
</dbReference>
<feature type="domain" description="Amidohydrolase-related" evidence="6">
    <location>
        <begin position="52"/>
        <end position="427"/>
    </location>
</feature>
<dbReference type="InterPro" id="IPR006680">
    <property type="entry name" value="Amidohydro-rel"/>
</dbReference>
<comment type="similarity">
    <text evidence="3">Belongs to the metallo-dependent hydrolases superfamily. DHOase family. Class I DHOase subfamily.</text>
</comment>
<dbReference type="EMBL" id="FUYV01000016">
    <property type="protein sequence ID" value="SKC23175.1"/>
    <property type="molecule type" value="Genomic_DNA"/>
</dbReference>
<dbReference type="Gene3D" id="3.20.20.140">
    <property type="entry name" value="Metal-dependent hydrolases"/>
    <property type="match status" value="1"/>
</dbReference>
<dbReference type="Proteomes" id="UP000191055">
    <property type="component" value="Unassembled WGS sequence"/>
</dbReference>
<evidence type="ECO:0000256" key="2">
    <source>
        <dbReference type="ARBA" id="ARBA00002368"/>
    </source>
</evidence>
<dbReference type="SUPFAM" id="SSF51556">
    <property type="entry name" value="Metallo-dependent hydrolases"/>
    <property type="match status" value="1"/>
</dbReference>
<evidence type="ECO:0000256" key="3">
    <source>
        <dbReference type="ARBA" id="ARBA00010286"/>
    </source>
</evidence>
<dbReference type="GO" id="GO:0046872">
    <property type="term" value="F:metal ion binding"/>
    <property type="evidence" value="ECO:0007669"/>
    <property type="project" value="UniProtKB-KW"/>
</dbReference>
<comment type="cofactor">
    <cofactor evidence="1">
        <name>Zn(2+)</name>
        <dbReference type="ChEBI" id="CHEBI:29105"/>
    </cofactor>
</comment>
<evidence type="ECO:0000313" key="8">
    <source>
        <dbReference type="Proteomes" id="UP000191055"/>
    </source>
</evidence>
<dbReference type="KEGG" id="asx:CDL62_04105"/>
<evidence type="ECO:0000256" key="5">
    <source>
        <dbReference type="ARBA" id="ARBA00022801"/>
    </source>
</evidence>
<evidence type="ECO:0000259" key="6">
    <source>
        <dbReference type="Pfam" id="PF01979"/>
    </source>
</evidence>
<name>A0A1T5HR46_9BACT</name>
<dbReference type="InterPro" id="IPR050138">
    <property type="entry name" value="DHOase/Allantoinase_Hydrolase"/>
</dbReference>
<comment type="function">
    <text evidence="2">Catalyzes the reversible cyclization of carbamoyl aspartate to dihydroorotate.</text>
</comment>
<dbReference type="Gene3D" id="2.30.40.10">
    <property type="entry name" value="Urease, subunit C, domain 1"/>
    <property type="match status" value="1"/>
</dbReference>
<protein>
    <submittedName>
        <fullName evidence="7">Dihydroorotase</fullName>
    </submittedName>
</protein>
<dbReference type="RefSeq" id="WP_079558377.1">
    <property type="nucleotide sequence ID" value="NZ_CP021904.1"/>
</dbReference>
<dbReference type="STRING" id="889453.SAMN03080601_02679"/>
<dbReference type="Pfam" id="PF01979">
    <property type="entry name" value="Amidohydro_1"/>
    <property type="match status" value="1"/>
</dbReference>
<organism evidence="7 8">
    <name type="scientific">Alkalitalea saponilacus</name>
    <dbReference type="NCBI Taxonomy" id="889453"/>
    <lineage>
        <taxon>Bacteria</taxon>
        <taxon>Pseudomonadati</taxon>
        <taxon>Bacteroidota</taxon>
        <taxon>Bacteroidia</taxon>
        <taxon>Marinilabiliales</taxon>
        <taxon>Marinilabiliaceae</taxon>
        <taxon>Alkalitalea</taxon>
    </lineage>
</organism>
<dbReference type="PANTHER" id="PTHR43668">
    <property type="entry name" value="ALLANTOINASE"/>
    <property type="match status" value="1"/>
</dbReference>
<dbReference type="InterPro" id="IPR011059">
    <property type="entry name" value="Metal-dep_hydrolase_composite"/>
</dbReference>
<accession>A0A1T5HR46</accession>
<evidence type="ECO:0000256" key="1">
    <source>
        <dbReference type="ARBA" id="ARBA00001947"/>
    </source>
</evidence>
<gene>
    <name evidence="7" type="ORF">SAMN03080601_02679</name>
</gene>
<dbReference type="AlphaFoldDB" id="A0A1T5HR46"/>
<dbReference type="OrthoDB" id="9765462at2"/>
<reference evidence="7 8" key="1">
    <citation type="submission" date="2017-02" db="EMBL/GenBank/DDBJ databases">
        <authorList>
            <person name="Peterson S.W."/>
        </authorList>
    </citation>
    <scope>NUCLEOTIDE SEQUENCE [LARGE SCALE GENOMIC DNA]</scope>
    <source>
        <strain evidence="7 8">DSM 24412</strain>
    </source>
</reference>
<keyword evidence="4" id="KW-0479">Metal-binding</keyword>
<dbReference type="InterPro" id="IPR032466">
    <property type="entry name" value="Metal_Hydrolase"/>
</dbReference>
<keyword evidence="5" id="KW-0378">Hydrolase</keyword>
<dbReference type="NCBIfam" id="NF006688">
    <property type="entry name" value="PRK09236.1"/>
    <property type="match status" value="1"/>
</dbReference>
<dbReference type="NCBIfam" id="TIGR00857">
    <property type="entry name" value="pyrC_multi"/>
    <property type="match status" value="1"/>
</dbReference>
<sequence length="446" mass="49904">MSTTLIKNAIIINEGESFTGSVLIDGSLIKKVYKDSEELPKAEKEIDASGMYLIPGVIDDQVHFREPGLTHKGDISSESRAAVAGGITSYMEMPNTSPQTTSIEALEAKYQRASDVSMANYSFYMGATNDNLEEVLKVDPLKVCGVKVFMGSSTGNMLVDSNDTLNHIFKEIPMLITTHCEDETTIKENSEKYRSLYGNDMPFRYHAAIRNDEACYKSSSKAVELATKHNSRLHILHLSTKKELSLLNNTIPLKEKRITGEVCVHHLWFDESDYDVLGSRIKWNPAIKSVTDRDALREGLVSNLLDVVATDHAPHTLQEKQNSYFSAPSGGPLVQHSLPVMLELADQGILSKELVVEKMCHAPAILFRVSKRGYIREGYYADLALVNPNANQTITDENVLYKCKWTPFNNTKLKHAVIRTWVNGHLVFDNGVINEQKKGSRLLFDY</sequence>
<dbReference type="GO" id="GO:0004038">
    <property type="term" value="F:allantoinase activity"/>
    <property type="evidence" value="ECO:0007669"/>
    <property type="project" value="TreeGrafter"/>
</dbReference>
<dbReference type="SUPFAM" id="SSF51338">
    <property type="entry name" value="Composite domain of metallo-dependent hydrolases"/>
    <property type="match status" value="1"/>
</dbReference>
<evidence type="ECO:0000313" key="7">
    <source>
        <dbReference type="EMBL" id="SKC23175.1"/>
    </source>
</evidence>
<dbReference type="PROSITE" id="PS00483">
    <property type="entry name" value="DIHYDROOROTASE_2"/>
    <property type="match status" value="1"/>
</dbReference>
<keyword evidence="8" id="KW-1185">Reference proteome</keyword>
<dbReference type="InterPro" id="IPR002195">
    <property type="entry name" value="Dihydroorotase_CS"/>
</dbReference>
<dbReference type="GO" id="GO:0006145">
    <property type="term" value="P:purine nucleobase catabolic process"/>
    <property type="evidence" value="ECO:0007669"/>
    <property type="project" value="TreeGrafter"/>
</dbReference>
<dbReference type="CDD" id="cd01318">
    <property type="entry name" value="DHOase_IIb"/>
    <property type="match status" value="1"/>
</dbReference>